<reference evidence="1 2" key="1">
    <citation type="journal article" date="2011" name="J. Bacteriol.">
        <title>Whole-genome sequences of two Borrelia afzelii and two Borrelia garinii Lyme disease agent isolates.</title>
        <authorList>
            <person name="Casjens S.R."/>
            <person name="Mongodin E.F."/>
            <person name="Qiu W.-G."/>
            <person name="Dunn J.J."/>
            <person name="Luft B.J."/>
            <person name="Fraser-Liggett C.M."/>
            <person name="Schutzer S.E."/>
        </authorList>
    </citation>
    <scope>NUCLEOTIDE SEQUENCE [LARGE SCALE GENOMIC DNA]</scope>
    <source>
        <strain evidence="1 2">PBr</strain>
    </source>
</reference>
<keyword evidence="1" id="KW-0614">Plasmid</keyword>
<evidence type="ECO:0000313" key="2">
    <source>
        <dbReference type="Proteomes" id="UP000006103"/>
    </source>
</evidence>
<gene>
    <name evidence="1" type="ORF">BGAPBR_Q0037</name>
</gene>
<evidence type="ECO:0000313" key="1">
    <source>
        <dbReference type="EMBL" id="ACL34717.1"/>
    </source>
</evidence>
<organism evidence="1 2">
    <name type="scientific">Borreliella garinii PBr</name>
    <dbReference type="NCBI Taxonomy" id="498743"/>
    <lineage>
        <taxon>Bacteria</taxon>
        <taxon>Pseudomonadati</taxon>
        <taxon>Spirochaetota</taxon>
        <taxon>Spirochaetia</taxon>
        <taxon>Spirochaetales</taxon>
        <taxon>Borreliaceae</taxon>
        <taxon>Borreliella</taxon>
    </lineage>
</organism>
<name>B8F1B4_BORGR</name>
<dbReference type="Pfam" id="PF03434">
    <property type="entry name" value="DUF276"/>
    <property type="match status" value="1"/>
</dbReference>
<dbReference type="Proteomes" id="UP000006103">
    <property type="component" value="Plasmid PBr_cp32-10"/>
</dbReference>
<dbReference type="AlphaFoldDB" id="B8F1B4"/>
<accession>B8F1B4</accession>
<keyword evidence="2" id="KW-1185">Reference proteome</keyword>
<protein>
    <submittedName>
        <fullName evidence="1">Uncharacterized protein</fullName>
    </submittedName>
</protein>
<sequence>MKVKYKLDLKNYVYLNIDSQIRDIYSRIIANNYFDIGN</sequence>
<dbReference type="InterPro" id="IPR005096">
    <property type="entry name" value="DUF276"/>
</dbReference>
<proteinExistence type="predicted"/>
<geneLocation type="plasmid" evidence="1 2">
    <name>PBr_cp32-10</name>
</geneLocation>
<dbReference type="EMBL" id="CP001306">
    <property type="protein sequence ID" value="ACL34717.1"/>
    <property type="molecule type" value="Genomic_DNA"/>
</dbReference>